<proteinExistence type="inferred from homology"/>
<keyword evidence="5" id="KW-0472">Membrane</keyword>
<evidence type="ECO:0000313" key="7">
    <source>
        <dbReference type="EMBL" id="QGR19064.1"/>
    </source>
</evidence>
<accession>A0A650CMJ3</accession>
<dbReference type="InterPro" id="IPR015415">
    <property type="entry name" value="Spast_Vps4_C"/>
</dbReference>
<gene>
    <name evidence="7" type="ORF">D1868_03105</name>
</gene>
<keyword evidence="1 4" id="KW-0547">Nucleotide-binding</keyword>
<dbReference type="GO" id="GO:0016887">
    <property type="term" value="F:ATP hydrolysis activity"/>
    <property type="evidence" value="ECO:0007669"/>
    <property type="project" value="InterPro"/>
</dbReference>
<protein>
    <submittedName>
        <fullName evidence="7">AAA family ATPase</fullName>
    </submittedName>
</protein>
<dbReference type="InterPro" id="IPR003960">
    <property type="entry name" value="ATPase_AAA_CS"/>
</dbReference>
<reference evidence="7 8" key="1">
    <citation type="submission" date="2019-10" db="EMBL/GenBank/DDBJ databases">
        <title>Genome Sequences from Six Type Strain Members of the Archaeal Family Sulfolobaceae: Acidianus ambivalens, Acidianus infernus, Metallosphaera prunae, Stygiolobus azoricus, Sulfolobus metallicus, and Sulfurisphaera ohwakuensis.</title>
        <authorList>
            <person name="Counts J.A."/>
            <person name="Kelly R.M."/>
        </authorList>
    </citation>
    <scope>NUCLEOTIDE SEQUENCE [LARGE SCALE GENOMIC DNA]</scope>
    <source>
        <strain evidence="7 8">FC6</strain>
    </source>
</reference>
<evidence type="ECO:0000313" key="8">
    <source>
        <dbReference type="Proteomes" id="UP000423396"/>
    </source>
</evidence>
<keyword evidence="3" id="KW-0175">Coiled coil</keyword>
<evidence type="ECO:0000256" key="2">
    <source>
        <dbReference type="ARBA" id="ARBA00022840"/>
    </source>
</evidence>
<comment type="similarity">
    <text evidence="4">Belongs to the AAA ATPase family.</text>
</comment>
<keyword evidence="8" id="KW-1185">Reference proteome</keyword>
<dbReference type="EMBL" id="CP045483">
    <property type="protein sequence ID" value="QGR19064.1"/>
    <property type="molecule type" value="Genomic_DNA"/>
</dbReference>
<keyword evidence="2 4" id="KW-0067">ATP-binding</keyword>
<dbReference type="PANTHER" id="PTHR23077">
    <property type="entry name" value="AAA-FAMILY ATPASE"/>
    <property type="match status" value="1"/>
</dbReference>
<evidence type="ECO:0000259" key="6">
    <source>
        <dbReference type="SMART" id="SM00382"/>
    </source>
</evidence>
<dbReference type="Pfam" id="PF09336">
    <property type="entry name" value="Vps4_C"/>
    <property type="match status" value="1"/>
</dbReference>
<dbReference type="SMART" id="SM00382">
    <property type="entry name" value="AAA"/>
    <property type="match status" value="2"/>
</dbReference>
<dbReference type="AlphaFoldDB" id="A0A650CMJ3"/>
<dbReference type="Gene3D" id="1.10.8.60">
    <property type="match status" value="2"/>
</dbReference>
<dbReference type="GO" id="GO:0005524">
    <property type="term" value="F:ATP binding"/>
    <property type="evidence" value="ECO:0007669"/>
    <property type="project" value="UniProtKB-KW"/>
</dbReference>
<sequence length="591" mass="66986">MMNSNATASSSQPSLLSSYINLLELGIQILFFVIPLIIFLYYLRMMRVGTSNTKQLTKRMTLIPSVKWEQIYDMKEVKQRLEEISKYVIEKKKAYGVILFGPPGTGKTSIAKALANKLRWNYFELKATDVLSKWYGESEYLINNFFDTVELYAPAVVMIDEIDGFTLKREGDVHEVTHRLINILLMRLQELHDNNIPVLIIGTTNLPQEIDEALLRPGRFDEVIYVPLPDENAREEIWCGYTSGLNVDCKALAKKSNRLSPADIKEIVEEVKMKAEKEGRIPTTQDFLNALDNYKPSVPISTVIKFENLAKKYTRHKIGEKPYGVPEVRWDDLGDLEEVKKVIRESVELPIKNKKMAEMLGIKPVKGILLYGPPGTGKTSIAKALANELNASFIILSGEEISSVGPFQAGEVIAEKFHIARDNAPAVIFIDEIDMIARIRGENEWRTALTELLNQMDGIRDNEDIIVVGATNRPWDLDPAILRPGRFDKIIYVPPPNLEGRISVLKVLCRGLNVDDQTLYNVARITEGYTPADLKLVVEEVKRELLKEGASTGVLRTQVTFNDFVKVLSQVKPSVSPEQIKVYEEFKNRKW</sequence>
<evidence type="ECO:0000256" key="3">
    <source>
        <dbReference type="ARBA" id="ARBA00023054"/>
    </source>
</evidence>
<keyword evidence="5" id="KW-0812">Transmembrane</keyword>
<dbReference type="SUPFAM" id="SSF52540">
    <property type="entry name" value="P-loop containing nucleoside triphosphate hydrolases"/>
    <property type="match status" value="2"/>
</dbReference>
<dbReference type="PROSITE" id="PS00674">
    <property type="entry name" value="AAA"/>
    <property type="match status" value="2"/>
</dbReference>
<evidence type="ECO:0000256" key="1">
    <source>
        <dbReference type="ARBA" id="ARBA00022741"/>
    </source>
</evidence>
<dbReference type="FunFam" id="3.40.50.300:FF:001025">
    <property type="entry name" value="ATPase family, AAA domain-containing 2B"/>
    <property type="match status" value="1"/>
</dbReference>
<dbReference type="Proteomes" id="UP000423396">
    <property type="component" value="Chromosome"/>
</dbReference>
<organism evidence="7 8">
    <name type="scientific">Stygiolobus azoricus</name>
    <dbReference type="NCBI Taxonomy" id="41675"/>
    <lineage>
        <taxon>Archaea</taxon>
        <taxon>Thermoproteota</taxon>
        <taxon>Thermoprotei</taxon>
        <taxon>Sulfolobales</taxon>
        <taxon>Sulfolobaceae</taxon>
        <taxon>Stygiolobus</taxon>
    </lineage>
</organism>
<dbReference type="InterPro" id="IPR003593">
    <property type="entry name" value="AAA+_ATPase"/>
</dbReference>
<feature type="domain" description="AAA+ ATPase" evidence="6">
    <location>
        <begin position="364"/>
        <end position="497"/>
    </location>
</feature>
<dbReference type="CDD" id="cd19481">
    <property type="entry name" value="RecA-like_protease"/>
    <property type="match status" value="1"/>
</dbReference>
<dbReference type="InterPro" id="IPR003959">
    <property type="entry name" value="ATPase_AAA_core"/>
</dbReference>
<evidence type="ECO:0000256" key="5">
    <source>
        <dbReference type="SAM" id="Phobius"/>
    </source>
</evidence>
<keyword evidence="5" id="KW-1133">Transmembrane helix</keyword>
<feature type="transmembrane region" description="Helical" evidence="5">
    <location>
        <begin position="20"/>
        <end position="43"/>
    </location>
</feature>
<dbReference type="Gene3D" id="3.40.50.300">
    <property type="entry name" value="P-loop containing nucleotide triphosphate hydrolases"/>
    <property type="match status" value="2"/>
</dbReference>
<dbReference type="Pfam" id="PF00004">
    <property type="entry name" value="AAA"/>
    <property type="match status" value="2"/>
</dbReference>
<name>A0A650CMJ3_9CREN</name>
<dbReference type="InterPro" id="IPR027417">
    <property type="entry name" value="P-loop_NTPase"/>
</dbReference>
<dbReference type="InterPro" id="IPR050168">
    <property type="entry name" value="AAA_ATPase_domain"/>
</dbReference>
<evidence type="ECO:0000256" key="4">
    <source>
        <dbReference type="RuleBase" id="RU003651"/>
    </source>
</evidence>
<dbReference type="PANTHER" id="PTHR23077:SF199">
    <property type="entry name" value="AAA FAMILY ATPASE"/>
    <property type="match status" value="1"/>
</dbReference>
<dbReference type="KEGG" id="sazo:D1868_03105"/>
<feature type="domain" description="AAA+ ATPase" evidence="6">
    <location>
        <begin position="93"/>
        <end position="230"/>
    </location>
</feature>